<dbReference type="PANTHER" id="PTHR34580">
    <property type="match status" value="1"/>
</dbReference>
<evidence type="ECO:0000313" key="4">
    <source>
        <dbReference type="Proteomes" id="UP001155027"/>
    </source>
</evidence>
<dbReference type="InterPro" id="IPR028349">
    <property type="entry name" value="PafC-like"/>
</dbReference>
<accession>A0A9X2PTR5</accession>
<dbReference type="Pfam" id="PF25583">
    <property type="entry name" value="WCX"/>
    <property type="match status" value="1"/>
</dbReference>
<evidence type="ECO:0000259" key="2">
    <source>
        <dbReference type="Pfam" id="PF25583"/>
    </source>
</evidence>
<dbReference type="PROSITE" id="PS52050">
    <property type="entry name" value="WYL"/>
    <property type="match status" value="1"/>
</dbReference>
<dbReference type="Gene3D" id="1.10.10.10">
    <property type="entry name" value="Winged helix-like DNA-binding domain superfamily/Winged helix DNA-binding domain"/>
    <property type="match status" value="1"/>
</dbReference>
<name>A0A9X2PTR5_9BACT</name>
<dbReference type="InterPro" id="IPR026881">
    <property type="entry name" value="WYL_dom"/>
</dbReference>
<dbReference type="EMBL" id="JANUAU010000001">
    <property type="protein sequence ID" value="MCS3676384.1"/>
    <property type="molecule type" value="Genomic_DNA"/>
</dbReference>
<dbReference type="InterPro" id="IPR036390">
    <property type="entry name" value="WH_DNA-bd_sf"/>
</dbReference>
<evidence type="ECO:0000259" key="1">
    <source>
        <dbReference type="Pfam" id="PF13280"/>
    </source>
</evidence>
<feature type="domain" description="WCX" evidence="2">
    <location>
        <begin position="256"/>
        <end position="332"/>
    </location>
</feature>
<reference evidence="3" key="1">
    <citation type="submission" date="2022-08" db="EMBL/GenBank/DDBJ databases">
        <title>Genomic Encyclopedia of Type Strains, Phase V (KMG-V): Genome sequencing to study the core and pangenomes of soil and plant-associated prokaryotes.</title>
        <authorList>
            <person name="Whitman W."/>
        </authorList>
    </citation>
    <scope>NUCLEOTIDE SEQUENCE</scope>
    <source>
        <strain evidence="3">0</strain>
    </source>
</reference>
<dbReference type="RefSeq" id="WP_259079212.1">
    <property type="nucleotide sequence ID" value="NZ_JANUAU010000001.1"/>
</dbReference>
<dbReference type="PIRSF" id="PIRSF016838">
    <property type="entry name" value="PafC"/>
    <property type="match status" value="1"/>
</dbReference>
<protein>
    <submittedName>
        <fullName evidence="3">DNA-binding transcriptional regulator YafY</fullName>
    </submittedName>
</protein>
<dbReference type="PANTHER" id="PTHR34580:SF9">
    <property type="entry name" value="SLL5097 PROTEIN"/>
    <property type="match status" value="1"/>
</dbReference>
<dbReference type="AlphaFoldDB" id="A0A9X2PTR5"/>
<dbReference type="InterPro" id="IPR057727">
    <property type="entry name" value="WCX_dom"/>
</dbReference>
<feature type="domain" description="WYL" evidence="1">
    <location>
        <begin position="157"/>
        <end position="224"/>
    </location>
</feature>
<dbReference type="SUPFAM" id="SSF46785">
    <property type="entry name" value="Winged helix' DNA-binding domain"/>
    <property type="match status" value="1"/>
</dbReference>
<comment type="caution">
    <text evidence="3">The sequence shown here is derived from an EMBL/GenBank/DDBJ whole genome shotgun (WGS) entry which is preliminary data.</text>
</comment>
<dbReference type="InterPro" id="IPR051534">
    <property type="entry name" value="CBASS_pafABC_assoc_protein"/>
</dbReference>
<dbReference type="Proteomes" id="UP001155027">
    <property type="component" value="Unassembled WGS sequence"/>
</dbReference>
<dbReference type="InterPro" id="IPR036388">
    <property type="entry name" value="WH-like_DNA-bd_sf"/>
</dbReference>
<keyword evidence="3" id="KW-0238">DNA-binding</keyword>
<organism evidence="3 4">
    <name type="scientific">Salinibacter ruber</name>
    <dbReference type="NCBI Taxonomy" id="146919"/>
    <lineage>
        <taxon>Bacteria</taxon>
        <taxon>Pseudomonadati</taxon>
        <taxon>Rhodothermota</taxon>
        <taxon>Rhodothermia</taxon>
        <taxon>Rhodothermales</taxon>
        <taxon>Salinibacteraceae</taxon>
        <taxon>Salinibacter</taxon>
    </lineage>
</organism>
<gene>
    <name evidence="3" type="ORF">GGP71_000280</name>
</gene>
<proteinExistence type="predicted"/>
<sequence length="336" mass="37935">MAATDHSPSSYDPNPPTRVRLHKALSRGRQITQQEASDELGVSKRHVRDVVKTLREEGVPVQEAFEDRRRVYYLEPGDWHSEAITLDIPERQLLTLLVATQAARPTLSPTPLAEDLDAASASLEEALGGRVVSFIPAFESERWHFNRATSVDIDPEVFWALKRAIADRHPVYIDYYSASRGAWSQDRKIDPLMFAVRRGAWLCVAYCHKRDATIDFNQVGIEQVDVAEEEHFTPPSGFDRDEYFEGRFGALAGGDAHEVVLRIDDELAPYFERKLYHPTQEVASREEGIEVTFQVQGLDEIASFILSWGVGVEVRSPDALKDRVVKEAKAVADQYL</sequence>
<dbReference type="Pfam" id="PF13280">
    <property type="entry name" value="WYL"/>
    <property type="match status" value="1"/>
</dbReference>
<dbReference type="GO" id="GO:0003677">
    <property type="term" value="F:DNA binding"/>
    <property type="evidence" value="ECO:0007669"/>
    <property type="project" value="UniProtKB-KW"/>
</dbReference>
<evidence type="ECO:0000313" key="3">
    <source>
        <dbReference type="EMBL" id="MCS3676384.1"/>
    </source>
</evidence>